<gene>
    <name evidence="1" type="ORF">QR685DRAFT_575272</name>
</gene>
<evidence type="ECO:0000313" key="1">
    <source>
        <dbReference type="EMBL" id="KAL0466653.1"/>
    </source>
</evidence>
<protein>
    <submittedName>
        <fullName evidence="1">Uncharacterized protein</fullName>
    </submittedName>
</protein>
<comment type="caution">
    <text evidence="1">The sequence shown here is derived from an EMBL/GenBank/DDBJ whole genome shotgun (WGS) entry which is preliminary data.</text>
</comment>
<sequence>MSNVSLLTSKCLPSSISRRAKIAMILQKLTTTRRMQKGLEIMVMEAFDFEIWSECPPSRCGDQRVRKNASVHDESQTYM</sequence>
<dbReference type="EMBL" id="JAVLET010000012">
    <property type="protein sequence ID" value="KAL0466653.1"/>
    <property type="molecule type" value="Genomic_DNA"/>
</dbReference>
<name>A0ABR3D469_NEUIN</name>
<proteinExistence type="predicted"/>
<reference evidence="1 2" key="1">
    <citation type="submission" date="2023-09" db="EMBL/GenBank/DDBJ databases">
        <title>Multi-omics analysis of a traditional fermented food reveals byproduct-associated fungal strains for waste-to-food upcycling.</title>
        <authorList>
            <consortium name="Lawrence Berkeley National Laboratory"/>
            <person name="Rekdal V.M."/>
            <person name="Villalobos-Escobedo J.M."/>
            <person name="Rodriguez-Valeron N."/>
            <person name="Garcia M.O."/>
            <person name="Vasquez D.P."/>
            <person name="Damayanti I."/>
            <person name="Sorensen P.M."/>
            <person name="Baidoo E.E."/>
            <person name="De Carvalho A.C."/>
            <person name="Riley R."/>
            <person name="Lipzen A."/>
            <person name="He G."/>
            <person name="Yan M."/>
            <person name="Haridas S."/>
            <person name="Daum C."/>
            <person name="Yoshinaga Y."/>
            <person name="Ng V."/>
            <person name="Grigoriev I.V."/>
            <person name="Munk R."/>
            <person name="Nuraida L."/>
            <person name="Wijaya C.H."/>
            <person name="Morales P.-C."/>
            <person name="Keasling J.D."/>
        </authorList>
    </citation>
    <scope>NUCLEOTIDE SEQUENCE [LARGE SCALE GENOMIC DNA]</scope>
    <source>
        <strain evidence="1 2">FGSC 2613</strain>
    </source>
</reference>
<keyword evidence="2" id="KW-1185">Reference proteome</keyword>
<evidence type="ECO:0000313" key="2">
    <source>
        <dbReference type="Proteomes" id="UP001451303"/>
    </source>
</evidence>
<accession>A0ABR3D469</accession>
<organism evidence="1 2">
    <name type="scientific">Neurospora intermedia</name>
    <dbReference type="NCBI Taxonomy" id="5142"/>
    <lineage>
        <taxon>Eukaryota</taxon>
        <taxon>Fungi</taxon>
        <taxon>Dikarya</taxon>
        <taxon>Ascomycota</taxon>
        <taxon>Pezizomycotina</taxon>
        <taxon>Sordariomycetes</taxon>
        <taxon>Sordariomycetidae</taxon>
        <taxon>Sordariales</taxon>
        <taxon>Sordariaceae</taxon>
        <taxon>Neurospora</taxon>
    </lineage>
</organism>
<dbReference type="Proteomes" id="UP001451303">
    <property type="component" value="Unassembled WGS sequence"/>
</dbReference>